<feature type="transmembrane region" description="Helical" evidence="1">
    <location>
        <begin position="152"/>
        <end position="170"/>
    </location>
</feature>
<dbReference type="STRING" id="29321.AAV33_02410"/>
<evidence type="ECO:0000313" key="2">
    <source>
        <dbReference type="EMBL" id="CCI83741.1"/>
    </source>
</evidence>
<dbReference type="PATRIC" id="fig|883169.3.peg.1189"/>
<evidence type="ECO:0000313" key="4">
    <source>
        <dbReference type="Proteomes" id="UP000006078"/>
    </source>
</evidence>
<evidence type="ECO:0000256" key="1">
    <source>
        <dbReference type="SAM" id="Phobius"/>
    </source>
</evidence>
<dbReference type="Gene3D" id="1.10.1760.20">
    <property type="match status" value="1"/>
</dbReference>
<dbReference type="Proteomes" id="UP000011016">
    <property type="component" value="Unassembled WGS sequence"/>
</dbReference>
<keyword evidence="4" id="KW-1185">Reference proteome</keyword>
<accession>I7JW88</accession>
<feature type="transmembrane region" description="Helical" evidence="1">
    <location>
        <begin position="64"/>
        <end position="92"/>
    </location>
</feature>
<sequence>MSRSRILSVAGGALIAATWLYLVLVRPTDWDEVGGSTEAIVTLVGYLGGAVLLLAGTIPHLPAAAIALIPAALVLNIVVGEVVGSVGVPLYLDAIGSALVAVLAGSRAGLATGALSSIVWSLFNPTTLPFAAVSALIGWLIGLAHEHGFMRSLWRAIPTGLVIGLVSGAAAAPVAAFVYGGTAGVGTGALVSLFREMGGSLLESVTLQSFISDPIDKAIALALAYGVVRALPQRTLRALRPSEAGPGAGEGR</sequence>
<comment type="caution">
    <text evidence="2">The sequence shown here is derived from an EMBL/GenBank/DDBJ whole genome shotgun (WGS) entry which is preliminary data.</text>
</comment>
<keyword evidence="1" id="KW-0472">Membrane</keyword>
<keyword evidence="1" id="KW-1133">Transmembrane helix</keyword>
<evidence type="ECO:0000313" key="5">
    <source>
        <dbReference type="Proteomes" id="UP000011016"/>
    </source>
</evidence>
<feature type="transmembrane region" description="Helical" evidence="1">
    <location>
        <begin position="128"/>
        <end position="145"/>
    </location>
</feature>
<dbReference type="eggNOG" id="COG3275">
    <property type="taxonomic scope" value="Bacteria"/>
</dbReference>
<name>I7JW88_9CORY</name>
<dbReference type="RefSeq" id="WP_004601123.1">
    <property type="nucleotide sequence ID" value="NZ_HF541867.1"/>
</dbReference>
<dbReference type="EMBL" id="AHAE01000056">
    <property type="protein sequence ID" value="EJZ81858.1"/>
    <property type="molecule type" value="Genomic_DNA"/>
</dbReference>
<organism evidence="2 5">
    <name type="scientific">Corynebacterium otitidis ATCC 51513</name>
    <dbReference type="NCBI Taxonomy" id="883169"/>
    <lineage>
        <taxon>Bacteria</taxon>
        <taxon>Bacillati</taxon>
        <taxon>Actinomycetota</taxon>
        <taxon>Actinomycetes</taxon>
        <taxon>Mycobacteriales</taxon>
        <taxon>Corynebacteriaceae</taxon>
        <taxon>Corynebacterium</taxon>
    </lineage>
</organism>
<feature type="transmembrane region" description="Helical" evidence="1">
    <location>
        <begin position="37"/>
        <end position="58"/>
    </location>
</feature>
<keyword evidence="1" id="KW-0812">Transmembrane</keyword>
<protein>
    <submittedName>
        <fullName evidence="2">Putative membrane protein</fullName>
    </submittedName>
</protein>
<reference evidence="3 4" key="2">
    <citation type="submission" date="2012-08" db="EMBL/GenBank/DDBJ databases">
        <title>The Genome Sequence of Turicella otitidis ATCC 51513.</title>
        <authorList>
            <consortium name="The Broad Institute Genome Sequencing Platform"/>
            <person name="Earl A."/>
            <person name="Ward D."/>
            <person name="Feldgarden M."/>
            <person name="Gevers D."/>
            <person name="Huys G."/>
            <person name="Walker B."/>
            <person name="Young S.K."/>
            <person name="Zeng Q."/>
            <person name="Gargeya S."/>
            <person name="Fitzgerald M."/>
            <person name="Haas B."/>
            <person name="Abouelleil A."/>
            <person name="Alvarado L."/>
            <person name="Arachchi H.M."/>
            <person name="Berlin A.M."/>
            <person name="Chapman S.B."/>
            <person name="Goldberg J."/>
            <person name="Griggs A."/>
            <person name="Gujja S."/>
            <person name="Hansen M."/>
            <person name="Howarth C."/>
            <person name="Imamovic A."/>
            <person name="Larimer J."/>
            <person name="McCowen C."/>
            <person name="Montmayeur A."/>
            <person name="Murphy C."/>
            <person name="Neiman D."/>
            <person name="Pearson M."/>
            <person name="Priest M."/>
            <person name="Roberts A."/>
            <person name="Saif S."/>
            <person name="Shea T."/>
            <person name="Sisk P."/>
            <person name="Sykes S."/>
            <person name="Wortman J."/>
            <person name="Nusbaum C."/>
            <person name="Birren B."/>
        </authorList>
    </citation>
    <scope>NUCLEOTIDE SEQUENCE [LARGE SCALE GENOMIC DNA]</scope>
    <source>
        <strain evidence="3 4">ATCC 51513</strain>
    </source>
</reference>
<feature type="transmembrane region" description="Helical" evidence="1">
    <location>
        <begin position="99"/>
        <end position="122"/>
    </location>
</feature>
<reference evidence="2 5" key="1">
    <citation type="journal article" date="2012" name="J. Bacteriol.">
        <title>Draft Genome Sequence of Turicella otitidis ATCC 51513, Isolated from Middle Ear Fluid from a Child with Otitis Media.</title>
        <authorList>
            <person name="Brinkrolf K."/>
            <person name="Schneider J."/>
            <person name="Knecht M."/>
            <person name="Ruckert C."/>
            <person name="Tauch A."/>
        </authorList>
    </citation>
    <scope>NUCLEOTIDE SEQUENCE [LARGE SCALE GENOMIC DNA]</scope>
    <source>
        <strain evidence="2 5">ATCC 51513</strain>
    </source>
</reference>
<dbReference type="HOGENOM" id="CLU_091606_1_0_11"/>
<proteinExistence type="predicted"/>
<evidence type="ECO:0000313" key="3">
    <source>
        <dbReference type="EMBL" id="EJZ81858.1"/>
    </source>
</evidence>
<dbReference type="OrthoDB" id="4427442at2"/>
<dbReference type="Proteomes" id="UP000006078">
    <property type="component" value="Unassembled WGS sequence"/>
</dbReference>
<feature type="transmembrane region" description="Helical" evidence="1">
    <location>
        <begin position="6"/>
        <end position="25"/>
    </location>
</feature>
<gene>
    <name evidence="2" type="ORF">BN46_1013</name>
    <name evidence="3" type="ORF">HMPREF9719_01233</name>
</gene>
<dbReference type="EMBL" id="CAJZ01000141">
    <property type="protein sequence ID" value="CCI83741.1"/>
    <property type="molecule type" value="Genomic_DNA"/>
</dbReference>
<dbReference type="AlphaFoldDB" id="I7JW88"/>